<gene>
    <name evidence="1" type="ORF">MUK42_36715</name>
</gene>
<dbReference type="Proteomes" id="UP001055439">
    <property type="component" value="Chromosome 1"/>
</dbReference>
<organism evidence="1 2">
    <name type="scientific">Musa troglodytarum</name>
    <name type="common">fe'i banana</name>
    <dbReference type="NCBI Taxonomy" id="320322"/>
    <lineage>
        <taxon>Eukaryota</taxon>
        <taxon>Viridiplantae</taxon>
        <taxon>Streptophyta</taxon>
        <taxon>Embryophyta</taxon>
        <taxon>Tracheophyta</taxon>
        <taxon>Spermatophyta</taxon>
        <taxon>Magnoliopsida</taxon>
        <taxon>Liliopsida</taxon>
        <taxon>Zingiberales</taxon>
        <taxon>Musaceae</taxon>
        <taxon>Musa</taxon>
    </lineage>
</organism>
<proteinExistence type="predicted"/>
<dbReference type="AlphaFoldDB" id="A0A9E7JC57"/>
<evidence type="ECO:0000313" key="1">
    <source>
        <dbReference type="EMBL" id="URD75748.1"/>
    </source>
</evidence>
<accession>A0A9E7JC57</accession>
<reference evidence="1" key="1">
    <citation type="submission" date="2022-05" db="EMBL/GenBank/DDBJ databases">
        <title>The Musa troglodytarum L. genome provides insights into the mechanism of non-climacteric behaviour and enrichment of carotenoids.</title>
        <authorList>
            <person name="Wang J."/>
        </authorList>
    </citation>
    <scope>NUCLEOTIDE SEQUENCE</scope>
    <source>
        <tissue evidence="1">Leaf</tissue>
    </source>
</reference>
<protein>
    <submittedName>
        <fullName evidence="1">Uncharacterized protein</fullName>
    </submittedName>
</protein>
<dbReference type="EMBL" id="CP097502">
    <property type="protein sequence ID" value="URD75748.1"/>
    <property type="molecule type" value="Genomic_DNA"/>
</dbReference>
<sequence length="86" mass="10156">MHRGSRTVADSSLFPRLFFPLLTSLSPLCLSTRFPLPRALERARAGHELGFRVIHWRLTQNQVMQVVWVMRTLIVYVYRVELQYIL</sequence>
<keyword evidence="2" id="KW-1185">Reference proteome</keyword>
<evidence type="ECO:0000313" key="2">
    <source>
        <dbReference type="Proteomes" id="UP001055439"/>
    </source>
</evidence>
<name>A0A9E7JC57_9LILI</name>